<comment type="subunit">
    <text evidence="1">Heterodimer of an alpha and a beta chain.</text>
</comment>
<feature type="domain" description="Methylmalonyl-CoA mutase alpha/beta chain catalytic" evidence="3">
    <location>
        <begin position="29"/>
        <end position="551"/>
    </location>
</feature>
<evidence type="ECO:0000256" key="2">
    <source>
        <dbReference type="ARBA" id="ARBA00023235"/>
    </source>
</evidence>
<dbReference type="GO" id="GO:0031419">
    <property type="term" value="F:cobalamin binding"/>
    <property type="evidence" value="ECO:0007669"/>
    <property type="project" value="UniProtKB-KW"/>
</dbReference>
<dbReference type="PANTHER" id="PTHR48101:SF1">
    <property type="entry name" value="METHYLMALONYL-COA MUTASE, LARGE SUBUNIT"/>
    <property type="match status" value="1"/>
</dbReference>
<keyword evidence="2" id="KW-0413">Isomerase</keyword>
<dbReference type="Gene3D" id="3.20.20.240">
    <property type="entry name" value="Methylmalonyl-CoA mutase"/>
    <property type="match status" value="1"/>
</dbReference>
<dbReference type="InterPro" id="IPR006098">
    <property type="entry name" value="MMCoA_mutase_a_cat"/>
</dbReference>
<dbReference type="PANTHER" id="PTHR48101">
    <property type="entry name" value="METHYLMALONYL-COA MUTASE, MITOCHONDRIAL-RELATED"/>
    <property type="match status" value="1"/>
</dbReference>
<protein>
    <submittedName>
        <fullName evidence="4">Methylmalonyl-CoA mutase, N-terminal domain</fullName>
    </submittedName>
</protein>
<accession>A0A238WCF1</accession>
<reference evidence="4 5" key="1">
    <citation type="submission" date="2017-06" db="EMBL/GenBank/DDBJ databases">
        <authorList>
            <person name="Kim H.J."/>
            <person name="Triplett B.A."/>
        </authorList>
    </citation>
    <scope>NUCLEOTIDE SEQUENCE [LARGE SCALE GENOMIC DNA]</scope>
    <source>
        <strain evidence="4 5">DSM 44272</strain>
    </source>
</reference>
<organism evidence="4 5">
    <name type="scientific">Blastococcus mobilis</name>
    <dbReference type="NCBI Taxonomy" id="1938746"/>
    <lineage>
        <taxon>Bacteria</taxon>
        <taxon>Bacillati</taxon>
        <taxon>Actinomycetota</taxon>
        <taxon>Actinomycetes</taxon>
        <taxon>Geodermatophilales</taxon>
        <taxon>Geodermatophilaceae</taxon>
        <taxon>Blastococcus</taxon>
    </lineage>
</organism>
<gene>
    <name evidence="4" type="ORF">SAMN06272737_107119</name>
</gene>
<sequence length="559" mass="60985">MGQDAGQRWQQRYDAALAAGRVRDADFTTLSGVEVAPVYGPADESAVPGFERIGYPGEFPFTRGLHATGYRGRAWTIRQFAGFGNARQTNERYRMILAEGGGGLSVAFDMPTLMGRDSDDPRALGEVGHCGVAIDTAADMDVLFDGIPLDETTTSMTISGPAVPVFCMYLVAAERQGVDIGKLNGTLQTDIFKEYIAQKEWLFAPEPHLRLIGDLMAYCAENIPAYKPISVSGYHIREAGSTAAQELAFTLADGFAYVELGLSRGLDIEQFAPGLSFFFDAHIDFFEEIAKFRAARRIWARWLRDVYGATTEKAQQLRFHTQTAGVSLTAQQPDNNITRTAIEALAAVLGGTQSLHTNALDEVLALPSAKAAQIALRTQQVIAEETGVMNVADPLGGAWYVEALTDELERQAEAIFSRIRDMGTDGTMTSGILRGIEDGWFTGEIAEAAFVYQRALEKGDKKVVGVNTLTGSVDAHDKLDILRVSHQVETDQKAELRSRKRARDDDAARAAVARMVEVSRTDANMVPAMLDAVRAEATLGEICDALRTEWGSYTEPARF</sequence>
<dbReference type="InterPro" id="IPR016176">
    <property type="entry name" value="Cbl-dep_enz_cat"/>
</dbReference>
<dbReference type="OrthoDB" id="9762378at2"/>
<dbReference type="Proteomes" id="UP000198403">
    <property type="component" value="Unassembled WGS sequence"/>
</dbReference>
<evidence type="ECO:0000256" key="1">
    <source>
        <dbReference type="ARBA" id="ARBA00011870"/>
    </source>
</evidence>
<dbReference type="InterPro" id="IPR006099">
    <property type="entry name" value="MeMalonylCoA_mutase_a/b_cat"/>
</dbReference>
<evidence type="ECO:0000259" key="3">
    <source>
        <dbReference type="Pfam" id="PF01642"/>
    </source>
</evidence>
<dbReference type="SUPFAM" id="SSF51703">
    <property type="entry name" value="Cobalamin (vitamin B12)-dependent enzymes"/>
    <property type="match status" value="1"/>
</dbReference>
<proteinExistence type="predicted"/>
<dbReference type="EMBL" id="FZNO01000007">
    <property type="protein sequence ID" value="SNR44255.1"/>
    <property type="molecule type" value="Genomic_DNA"/>
</dbReference>
<dbReference type="NCBIfam" id="TIGR00641">
    <property type="entry name" value="acid_CoA_mut_N"/>
    <property type="match status" value="1"/>
</dbReference>
<dbReference type="GO" id="GO:0004494">
    <property type="term" value="F:methylmalonyl-CoA mutase activity"/>
    <property type="evidence" value="ECO:0007669"/>
    <property type="project" value="UniProtKB-EC"/>
</dbReference>
<keyword evidence="5" id="KW-1185">Reference proteome</keyword>
<dbReference type="Pfam" id="PF01642">
    <property type="entry name" value="MM_CoA_mutase"/>
    <property type="match status" value="1"/>
</dbReference>
<dbReference type="AlphaFoldDB" id="A0A238WCF1"/>
<name>A0A238WCF1_9ACTN</name>
<dbReference type="RefSeq" id="WP_089336105.1">
    <property type="nucleotide sequence ID" value="NZ_FZNO01000007.1"/>
</dbReference>
<evidence type="ECO:0000313" key="5">
    <source>
        <dbReference type="Proteomes" id="UP000198403"/>
    </source>
</evidence>
<evidence type="ECO:0000313" key="4">
    <source>
        <dbReference type="EMBL" id="SNR44255.1"/>
    </source>
</evidence>